<accession>A0A9R1TQ62</accession>
<comment type="subcellular location">
    <subcellularLocation>
        <location evidence="1">Membrane</location>
        <topology evidence="1">Multi-pass membrane protein</topology>
    </subcellularLocation>
</comment>
<keyword evidence="8 9" id="KW-0807">Transducer</keyword>
<evidence type="ECO:0000256" key="9">
    <source>
        <dbReference type="RuleBase" id="RU000688"/>
    </source>
</evidence>
<dbReference type="CDD" id="cd15392">
    <property type="entry name" value="7tmA_PR4-like"/>
    <property type="match status" value="1"/>
</dbReference>
<evidence type="ECO:0000313" key="12">
    <source>
        <dbReference type="Proteomes" id="UP000694866"/>
    </source>
</evidence>
<keyword evidence="7 9" id="KW-0675">Receptor</keyword>
<name>A0A9R1TQV7_9HYME</name>
<keyword evidence="6 10" id="KW-0472">Membrane</keyword>
<reference evidence="13 14" key="1">
    <citation type="submission" date="2025-04" db="UniProtKB">
        <authorList>
            <consortium name="RefSeq"/>
        </authorList>
    </citation>
    <scope>IDENTIFICATION</scope>
    <source>
        <strain evidence="13 14">USDA-PBARC FA_bdor</strain>
        <tissue evidence="13 14">Whole organism</tissue>
    </source>
</reference>
<evidence type="ECO:0000256" key="10">
    <source>
        <dbReference type="SAM" id="Phobius"/>
    </source>
</evidence>
<dbReference type="SMART" id="SM01381">
    <property type="entry name" value="7TM_GPCR_Srsx"/>
    <property type="match status" value="1"/>
</dbReference>
<dbReference type="OrthoDB" id="10053194at2759"/>
<proteinExistence type="inferred from homology"/>
<gene>
    <name evidence="13 14" type="primary">RYa-R</name>
</gene>
<dbReference type="GO" id="GO:0005886">
    <property type="term" value="C:plasma membrane"/>
    <property type="evidence" value="ECO:0007669"/>
    <property type="project" value="TreeGrafter"/>
</dbReference>
<dbReference type="Pfam" id="PF00001">
    <property type="entry name" value="7tm_1"/>
    <property type="match status" value="1"/>
</dbReference>
<dbReference type="InterPro" id="IPR017452">
    <property type="entry name" value="GPCR_Rhodpsn_7TM"/>
</dbReference>
<dbReference type="KEGG" id="fas:105273125"/>
<dbReference type="Gene3D" id="1.20.1070.10">
    <property type="entry name" value="Rhodopsin 7-helix transmembrane proteins"/>
    <property type="match status" value="1"/>
</dbReference>
<keyword evidence="12" id="KW-1185">Reference proteome</keyword>
<dbReference type="PANTHER" id="PTHR45695:SF9">
    <property type="entry name" value="LEUCOKININ RECEPTOR"/>
    <property type="match status" value="1"/>
</dbReference>
<keyword evidence="5 9" id="KW-0297">G-protein coupled receptor</keyword>
<dbReference type="AlphaFoldDB" id="A0A9R1TQV7"/>
<comment type="similarity">
    <text evidence="2 9">Belongs to the G-protein coupled receptor 1 family.</text>
</comment>
<accession>A0A9R1TQV7</accession>
<dbReference type="PRINTS" id="PR01012">
    <property type="entry name" value="NRPEPTIDEYR"/>
</dbReference>
<evidence type="ECO:0000313" key="14">
    <source>
        <dbReference type="RefSeq" id="XP_011313675.1"/>
    </source>
</evidence>
<dbReference type="PRINTS" id="PR00237">
    <property type="entry name" value="GPCRRHODOPSN"/>
</dbReference>
<feature type="transmembrane region" description="Helical" evidence="10">
    <location>
        <begin position="95"/>
        <end position="124"/>
    </location>
</feature>
<dbReference type="GO" id="GO:0004983">
    <property type="term" value="F:neuropeptide Y receptor activity"/>
    <property type="evidence" value="ECO:0007669"/>
    <property type="project" value="InterPro"/>
</dbReference>
<dbReference type="SUPFAM" id="SSF81321">
    <property type="entry name" value="Family A G protein-coupled receptor-like"/>
    <property type="match status" value="1"/>
</dbReference>
<protein>
    <submittedName>
        <fullName evidence="13 14">Neuropeptide Y receptor</fullName>
    </submittedName>
</protein>
<keyword evidence="4 10" id="KW-1133">Transmembrane helix</keyword>
<dbReference type="PROSITE" id="PS00237">
    <property type="entry name" value="G_PROTEIN_RECEP_F1_1"/>
    <property type="match status" value="1"/>
</dbReference>
<feature type="transmembrane region" description="Helical" evidence="10">
    <location>
        <begin position="175"/>
        <end position="198"/>
    </location>
</feature>
<evidence type="ECO:0000256" key="5">
    <source>
        <dbReference type="ARBA" id="ARBA00023040"/>
    </source>
</evidence>
<dbReference type="PROSITE" id="PS50262">
    <property type="entry name" value="G_PROTEIN_RECEP_F1_2"/>
    <property type="match status" value="1"/>
</dbReference>
<keyword evidence="3 9" id="KW-0812">Transmembrane</keyword>
<feature type="transmembrane region" description="Helical" evidence="10">
    <location>
        <begin position="223"/>
        <end position="245"/>
    </location>
</feature>
<evidence type="ECO:0000256" key="7">
    <source>
        <dbReference type="ARBA" id="ARBA00023170"/>
    </source>
</evidence>
<evidence type="ECO:0000256" key="2">
    <source>
        <dbReference type="ARBA" id="ARBA00010663"/>
    </source>
</evidence>
<evidence type="ECO:0000256" key="4">
    <source>
        <dbReference type="ARBA" id="ARBA00022989"/>
    </source>
</evidence>
<feature type="transmembrane region" description="Helical" evidence="10">
    <location>
        <begin position="136"/>
        <end position="154"/>
    </location>
</feature>
<dbReference type="CTD" id="43253"/>
<evidence type="ECO:0000256" key="8">
    <source>
        <dbReference type="ARBA" id="ARBA00023224"/>
    </source>
</evidence>
<sequence length="442" mass="50103">MINGTISSLNSEMEAALNVTITGKNWSEENLTTNQHDAYPCDEFLPSTSILAATWFQTMLYVLYGTIFVVALFGNALVCYVVWSSPPMKTVTNYFIVNLAFGDILMAVFCVPTSFVSTLILQYWPFGSEMCPSVNYSQAVSVLVSAYTLVTISIDRYVAIMWPLKPRMNKGQAKLLILAVWLLALTVSSPIAVVSRLLQPNDKYKMCNQFICQEYWPSAHQRYYYSIALLVLQYLVPLVVLMFTYSSIAIRVWGKRPPGEAENTRDRKMAKSKRKMIKMMMTVVIAFTICWLPFNVLTLVLDNNESINSWRGLPFAWTALHWLSMSHSCYNPVIYCWMSGKFRLGFIKALGRIPGLRKLLPDRRLAAYNTSTAGVPLTGFDGANCTGLRRMNTCTTYVSVRRKTDVCHGMPVRSASFRHCEPARSNQHRIFMKLEGQAEDQI</sequence>
<feature type="domain" description="G-protein coupled receptors family 1 profile" evidence="11">
    <location>
        <begin position="74"/>
        <end position="335"/>
    </location>
</feature>
<dbReference type="RefSeq" id="XP_011313675.1">
    <property type="nucleotide sequence ID" value="XM_011315373.1"/>
</dbReference>
<evidence type="ECO:0000256" key="6">
    <source>
        <dbReference type="ARBA" id="ARBA00023136"/>
    </source>
</evidence>
<evidence type="ECO:0000259" key="11">
    <source>
        <dbReference type="PROSITE" id="PS50262"/>
    </source>
</evidence>
<dbReference type="Proteomes" id="UP000694866">
    <property type="component" value="Unplaced"/>
</dbReference>
<dbReference type="PANTHER" id="PTHR45695">
    <property type="entry name" value="LEUCOKININ RECEPTOR-RELATED"/>
    <property type="match status" value="1"/>
</dbReference>
<evidence type="ECO:0000256" key="1">
    <source>
        <dbReference type="ARBA" id="ARBA00004141"/>
    </source>
</evidence>
<dbReference type="FunFam" id="1.20.1070.10:FF:000291">
    <property type="entry name" value="Predicted protein"/>
    <property type="match status" value="1"/>
</dbReference>
<feature type="transmembrane region" description="Helical" evidence="10">
    <location>
        <begin position="276"/>
        <end position="294"/>
    </location>
</feature>
<organism evidence="12 13">
    <name type="scientific">Fopius arisanus</name>
    <dbReference type="NCBI Taxonomy" id="64838"/>
    <lineage>
        <taxon>Eukaryota</taxon>
        <taxon>Metazoa</taxon>
        <taxon>Ecdysozoa</taxon>
        <taxon>Arthropoda</taxon>
        <taxon>Hexapoda</taxon>
        <taxon>Insecta</taxon>
        <taxon>Pterygota</taxon>
        <taxon>Neoptera</taxon>
        <taxon>Endopterygota</taxon>
        <taxon>Hymenoptera</taxon>
        <taxon>Apocrita</taxon>
        <taxon>Ichneumonoidea</taxon>
        <taxon>Braconidae</taxon>
        <taxon>Opiinae</taxon>
        <taxon>Fopius</taxon>
    </lineage>
</organism>
<dbReference type="GeneID" id="105273125"/>
<feature type="transmembrane region" description="Helical" evidence="10">
    <location>
        <begin position="61"/>
        <end position="83"/>
    </location>
</feature>
<dbReference type="InterPro" id="IPR000611">
    <property type="entry name" value="NPY_rcpt"/>
</dbReference>
<evidence type="ECO:0000256" key="3">
    <source>
        <dbReference type="ARBA" id="ARBA00022692"/>
    </source>
</evidence>
<evidence type="ECO:0000313" key="13">
    <source>
        <dbReference type="RefSeq" id="XP_011313674.1"/>
    </source>
</evidence>
<dbReference type="InterPro" id="IPR000276">
    <property type="entry name" value="GPCR_Rhodpsn"/>
</dbReference>
<dbReference type="RefSeq" id="XP_011313674.1">
    <property type="nucleotide sequence ID" value="XM_011315372.1"/>
</dbReference>